<keyword evidence="3" id="KW-1185">Reference proteome</keyword>
<dbReference type="Pfam" id="PF09414">
    <property type="entry name" value="RNA_ligase"/>
    <property type="match status" value="1"/>
</dbReference>
<organism evidence="2 3">
    <name type="scientific">Thermomonospora cellulosilytica</name>
    <dbReference type="NCBI Taxonomy" id="1411118"/>
    <lineage>
        <taxon>Bacteria</taxon>
        <taxon>Bacillati</taxon>
        <taxon>Actinomycetota</taxon>
        <taxon>Actinomycetes</taxon>
        <taxon>Streptosporangiales</taxon>
        <taxon>Thermomonosporaceae</taxon>
        <taxon>Thermomonospora</taxon>
    </lineage>
</organism>
<dbReference type="Gene3D" id="3.30.1490.70">
    <property type="match status" value="1"/>
</dbReference>
<evidence type="ECO:0000313" key="3">
    <source>
        <dbReference type="Proteomes" id="UP000539313"/>
    </source>
</evidence>
<feature type="domain" description="RNA ligase" evidence="1">
    <location>
        <begin position="19"/>
        <end position="219"/>
    </location>
</feature>
<sequence length="320" mass="33928">MRYPKIPQKFGDGPVPGGVWVAEEKVHGANLAIVTDGERARAASRRGPLEEEALDAFFGLARIWAELAAGAVAVARGLIRDLEGVAEVVVYGELAGGRYPHPDVPVVDGLVPVQTGVWYAPDLVWLGFDAVVRTSSGVLWLGRAELEERLSGVGLRCVPLLGRGRRNELREPAVEFPTRVPAMLGLPELPGNRAEGYVLKPAGSWASWEKGERPVLKVKHPAFAEDARYNGARPFVPPPGGAAGVAGWLLAEAVDRLTPARVAAGRSKLGPAARPEELAAEVIEDLLTDLADDIGGLSEPDRTRLAAVLLPGARVLIGSA</sequence>
<comment type="caution">
    <text evidence="2">The sequence shown here is derived from an EMBL/GenBank/DDBJ whole genome shotgun (WGS) entry which is preliminary data.</text>
</comment>
<protein>
    <submittedName>
        <fullName evidence="2">Rnl2 family RNA ligase</fullName>
    </submittedName>
</protein>
<reference evidence="2 3" key="1">
    <citation type="submission" date="2020-08" db="EMBL/GenBank/DDBJ databases">
        <title>Sequencing the genomes of 1000 actinobacteria strains.</title>
        <authorList>
            <person name="Klenk H.-P."/>
        </authorList>
    </citation>
    <scope>NUCLEOTIDE SEQUENCE [LARGE SCALE GENOMIC DNA]</scope>
    <source>
        <strain evidence="2 3">DSM 45823</strain>
    </source>
</reference>
<accession>A0A7W3MTK6</accession>
<proteinExistence type="predicted"/>
<evidence type="ECO:0000313" key="2">
    <source>
        <dbReference type="EMBL" id="MBA9001612.1"/>
    </source>
</evidence>
<dbReference type="RefSeq" id="WP_182703856.1">
    <property type="nucleotide sequence ID" value="NZ_JACJII010000001.1"/>
</dbReference>
<name>A0A7W3MTK6_9ACTN</name>
<gene>
    <name evidence="2" type="ORF">HNR21_000494</name>
</gene>
<dbReference type="SUPFAM" id="SSF56091">
    <property type="entry name" value="DNA ligase/mRNA capping enzyme, catalytic domain"/>
    <property type="match status" value="1"/>
</dbReference>
<dbReference type="Gene3D" id="3.30.470.30">
    <property type="entry name" value="DNA ligase/mRNA capping enzyme"/>
    <property type="match status" value="1"/>
</dbReference>
<dbReference type="Proteomes" id="UP000539313">
    <property type="component" value="Unassembled WGS sequence"/>
</dbReference>
<evidence type="ECO:0000259" key="1">
    <source>
        <dbReference type="Pfam" id="PF09414"/>
    </source>
</evidence>
<dbReference type="InterPro" id="IPR021122">
    <property type="entry name" value="RNA_ligase_dom_REL/Rnl2"/>
</dbReference>
<dbReference type="AlphaFoldDB" id="A0A7W3MTK6"/>
<dbReference type="EMBL" id="JACJII010000001">
    <property type="protein sequence ID" value="MBA9001612.1"/>
    <property type="molecule type" value="Genomic_DNA"/>
</dbReference>
<keyword evidence="2" id="KW-0436">Ligase</keyword>
<dbReference type="GO" id="GO:0016874">
    <property type="term" value="F:ligase activity"/>
    <property type="evidence" value="ECO:0007669"/>
    <property type="project" value="UniProtKB-KW"/>
</dbReference>